<dbReference type="AlphaFoldDB" id="A0A8T0GNC0"/>
<protein>
    <submittedName>
        <fullName evidence="1">Uncharacterized protein</fullName>
    </submittedName>
</protein>
<keyword evidence="2" id="KW-1185">Reference proteome</keyword>
<evidence type="ECO:0000313" key="1">
    <source>
        <dbReference type="EMBL" id="KAG0559248.1"/>
    </source>
</evidence>
<comment type="caution">
    <text evidence="1">The sequence shown here is derived from an EMBL/GenBank/DDBJ whole genome shotgun (WGS) entry which is preliminary data.</text>
</comment>
<dbReference type="EMBL" id="CM026431">
    <property type="protein sequence ID" value="KAG0559248.1"/>
    <property type="molecule type" value="Genomic_DNA"/>
</dbReference>
<dbReference type="Proteomes" id="UP000822688">
    <property type="component" value="Chromosome 10"/>
</dbReference>
<evidence type="ECO:0000313" key="2">
    <source>
        <dbReference type="Proteomes" id="UP000822688"/>
    </source>
</evidence>
<name>A0A8T0GNC0_CERPU</name>
<sequence length="112" mass="12842">MVVVLGWVTGLGGRRGRREGKRWQACRQKIDQRVCTTQRRLFGEGSFRERTCWTCSEVVPTLCRRFWVEIICAGFVSSDISNGPRGIVGLRRSSLSLFTLAFRFVVVLWELS</sequence>
<reference evidence="1" key="1">
    <citation type="submission" date="2020-06" db="EMBL/GenBank/DDBJ databases">
        <title>WGS assembly of Ceratodon purpureus strain R40.</title>
        <authorList>
            <person name="Carey S.B."/>
            <person name="Jenkins J."/>
            <person name="Shu S."/>
            <person name="Lovell J.T."/>
            <person name="Sreedasyam A."/>
            <person name="Maumus F."/>
            <person name="Tiley G.P."/>
            <person name="Fernandez-Pozo N."/>
            <person name="Barry K."/>
            <person name="Chen C."/>
            <person name="Wang M."/>
            <person name="Lipzen A."/>
            <person name="Daum C."/>
            <person name="Saski C.A."/>
            <person name="Payton A.C."/>
            <person name="Mcbreen J.C."/>
            <person name="Conrad R.E."/>
            <person name="Kollar L.M."/>
            <person name="Olsson S."/>
            <person name="Huttunen S."/>
            <person name="Landis J.B."/>
            <person name="Wickett N.J."/>
            <person name="Johnson M.G."/>
            <person name="Rensing S.A."/>
            <person name="Grimwood J."/>
            <person name="Schmutz J."/>
            <person name="Mcdaniel S.F."/>
        </authorList>
    </citation>
    <scope>NUCLEOTIDE SEQUENCE</scope>
    <source>
        <strain evidence="1">R40</strain>
    </source>
</reference>
<proteinExistence type="predicted"/>
<organism evidence="1 2">
    <name type="scientific">Ceratodon purpureus</name>
    <name type="common">Fire moss</name>
    <name type="synonym">Dicranum purpureum</name>
    <dbReference type="NCBI Taxonomy" id="3225"/>
    <lineage>
        <taxon>Eukaryota</taxon>
        <taxon>Viridiplantae</taxon>
        <taxon>Streptophyta</taxon>
        <taxon>Embryophyta</taxon>
        <taxon>Bryophyta</taxon>
        <taxon>Bryophytina</taxon>
        <taxon>Bryopsida</taxon>
        <taxon>Dicranidae</taxon>
        <taxon>Pseudoditrichales</taxon>
        <taxon>Ditrichaceae</taxon>
        <taxon>Ceratodon</taxon>
    </lineage>
</organism>
<accession>A0A8T0GNC0</accession>
<gene>
    <name evidence="1" type="ORF">KC19_10G090500</name>
</gene>